<dbReference type="AlphaFoldDB" id="A0A6H1UD26"/>
<dbReference type="SMART" id="SM00448">
    <property type="entry name" value="REC"/>
    <property type="match status" value="1"/>
</dbReference>
<dbReference type="GO" id="GO:0000976">
    <property type="term" value="F:transcription cis-regulatory region binding"/>
    <property type="evidence" value="ECO:0007669"/>
    <property type="project" value="TreeGrafter"/>
</dbReference>
<dbReference type="KEGG" id="fes:HER31_09010"/>
<dbReference type="GO" id="GO:0032993">
    <property type="term" value="C:protein-DNA complex"/>
    <property type="evidence" value="ECO:0007669"/>
    <property type="project" value="TreeGrafter"/>
</dbReference>
<evidence type="ECO:0000256" key="1">
    <source>
        <dbReference type="ARBA" id="ARBA00023012"/>
    </source>
</evidence>
<dbReference type="SMART" id="SM00850">
    <property type="entry name" value="LytTR"/>
    <property type="match status" value="1"/>
</dbReference>
<proteinExistence type="predicted"/>
<dbReference type="Pfam" id="PF04397">
    <property type="entry name" value="LytTR"/>
    <property type="match status" value="1"/>
</dbReference>
<keyword evidence="3" id="KW-0597">Phosphoprotein</keyword>
<dbReference type="RefSeq" id="WP_168660268.1">
    <property type="nucleotide sequence ID" value="NZ_CP051180.1"/>
</dbReference>
<evidence type="ECO:0000313" key="6">
    <source>
        <dbReference type="EMBL" id="QIZ77007.1"/>
    </source>
</evidence>
<sequence length="235" mass="26639">MIRTLIIDDEPLARQELMALLAEHQDIEVVAQAANAIDGLSKLHQFKPDLVLVDIQMPKITGMEMISMLDNNELPHIVFVTAYDQYAIKAFEHHATDYLLKPIEAQRLAQTLARIRTATTPAMTTQLEPLPHLPCYSHKRLKIVDVSEVEYVFSDVSGVHVATSEGTYHTQLTLKVIEQQPTFIRCHRQYLVQADAVAEIILLDGGNAEIETRSNQKVPVSRRYLKPLKQKFGFQ</sequence>
<feature type="domain" description="HTH LytTR-type" evidence="5">
    <location>
        <begin position="133"/>
        <end position="234"/>
    </location>
</feature>
<keyword evidence="1" id="KW-0902">Two-component regulatory system</keyword>
<dbReference type="InterPro" id="IPR001789">
    <property type="entry name" value="Sig_transdc_resp-reg_receiver"/>
</dbReference>
<dbReference type="Proteomes" id="UP000501602">
    <property type="component" value="Chromosome"/>
</dbReference>
<feature type="domain" description="Response regulatory" evidence="4">
    <location>
        <begin position="3"/>
        <end position="116"/>
    </location>
</feature>
<dbReference type="FunFam" id="3.40.50.2300:FF:000051">
    <property type="entry name" value="Two-component response regulator yehT"/>
    <property type="match status" value="1"/>
</dbReference>
<dbReference type="EMBL" id="CP051180">
    <property type="protein sequence ID" value="QIZ77007.1"/>
    <property type="molecule type" value="Genomic_DNA"/>
</dbReference>
<accession>A0A6H1UD26</accession>
<evidence type="ECO:0000259" key="5">
    <source>
        <dbReference type="PROSITE" id="PS50930"/>
    </source>
</evidence>
<dbReference type="GO" id="GO:0005829">
    <property type="term" value="C:cytosol"/>
    <property type="evidence" value="ECO:0007669"/>
    <property type="project" value="TreeGrafter"/>
</dbReference>
<dbReference type="GO" id="GO:0006355">
    <property type="term" value="P:regulation of DNA-templated transcription"/>
    <property type="evidence" value="ECO:0007669"/>
    <property type="project" value="TreeGrafter"/>
</dbReference>
<evidence type="ECO:0000259" key="4">
    <source>
        <dbReference type="PROSITE" id="PS50110"/>
    </source>
</evidence>
<dbReference type="PANTHER" id="PTHR48111:SF3">
    <property type="entry name" value="TRANSCRIPTIONAL REGULATORY PROTEIN BTSR"/>
    <property type="match status" value="1"/>
</dbReference>
<protein>
    <submittedName>
        <fullName evidence="6">Two-component system response regulator BtsR</fullName>
    </submittedName>
</protein>
<dbReference type="InterPro" id="IPR011006">
    <property type="entry name" value="CheY-like_superfamily"/>
</dbReference>
<dbReference type="PANTHER" id="PTHR48111">
    <property type="entry name" value="REGULATOR OF RPOS"/>
    <property type="match status" value="1"/>
</dbReference>
<keyword evidence="2" id="KW-0238">DNA-binding</keyword>
<dbReference type="Gene3D" id="3.40.50.2300">
    <property type="match status" value="1"/>
</dbReference>
<organism evidence="6 7">
    <name type="scientific">Ferrimonas lipolytica</name>
    <dbReference type="NCBI Taxonomy" id="2724191"/>
    <lineage>
        <taxon>Bacteria</taxon>
        <taxon>Pseudomonadati</taxon>
        <taxon>Pseudomonadota</taxon>
        <taxon>Gammaproteobacteria</taxon>
        <taxon>Alteromonadales</taxon>
        <taxon>Ferrimonadaceae</taxon>
        <taxon>Ferrimonas</taxon>
    </lineage>
</organism>
<dbReference type="CDD" id="cd17532">
    <property type="entry name" value="REC_LytTR_AlgR-like"/>
    <property type="match status" value="1"/>
</dbReference>
<dbReference type="InterPro" id="IPR007492">
    <property type="entry name" value="LytTR_DNA-bd_dom"/>
</dbReference>
<dbReference type="PROSITE" id="PS50930">
    <property type="entry name" value="HTH_LYTTR"/>
    <property type="match status" value="1"/>
</dbReference>
<dbReference type="Pfam" id="PF00072">
    <property type="entry name" value="Response_reg"/>
    <property type="match status" value="1"/>
</dbReference>
<dbReference type="Gene3D" id="2.40.50.1020">
    <property type="entry name" value="LytTr DNA-binding domain"/>
    <property type="match status" value="1"/>
</dbReference>
<dbReference type="NCBIfam" id="NF008677">
    <property type="entry name" value="PRK11697.1"/>
    <property type="match status" value="1"/>
</dbReference>
<dbReference type="PROSITE" id="PS50110">
    <property type="entry name" value="RESPONSE_REGULATORY"/>
    <property type="match status" value="1"/>
</dbReference>
<reference evidence="6 7" key="1">
    <citation type="submission" date="2020-04" db="EMBL/GenBank/DDBJ databases">
        <title>Ferrimonas sp. S7 isolated from sea water.</title>
        <authorList>
            <person name="Bae S.S."/>
            <person name="Baek K."/>
        </authorList>
    </citation>
    <scope>NUCLEOTIDE SEQUENCE [LARGE SCALE GENOMIC DNA]</scope>
    <source>
        <strain evidence="6 7">S7</strain>
    </source>
</reference>
<dbReference type="InterPro" id="IPR039420">
    <property type="entry name" value="WalR-like"/>
</dbReference>
<dbReference type="SUPFAM" id="SSF52172">
    <property type="entry name" value="CheY-like"/>
    <property type="match status" value="1"/>
</dbReference>
<dbReference type="GO" id="GO:0000156">
    <property type="term" value="F:phosphorelay response regulator activity"/>
    <property type="evidence" value="ECO:0007669"/>
    <property type="project" value="TreeGrafter"/>
</dbReference>
<keyword evidence="7" id="KW-1185">Reference proteome</keyword>
<feature type="modified residue" description="4-aspartylphosphate" evidence="3">
    <location>
        <position position="54"/>
    </location>
</feature>
<evidence type="ECO:0000256" key="3">
    <source>
        <dbReference type="PROSITE-ProRule" id="PRU00169"/>
    </source>
</evidence>
<gene>
    <name evidence="6" type="primary">yehT</name>
    <name evidence="6" type="ORF">HER31_09010</name>
</gene>
<name>A0A6H1UD26_9GAMM</name>
<evidence type="ECO:0000313" key="7">
    <source>
        <dbReference type="Proteomes" id="UP000501602"/>
    </source>
</evidence>
<evidence type="ECO:0000256" key="2">
    <source>
        <dbReference type="ARBA" id="ARBA00023125"/>
    </source>
</evidence>